<dbReference type="Proteomes" id="UP000190973">
    <property type="component" value="Unassembled WGS sequence"/>
</dbReference>
<organism evidence="1 2">
    <name type="scientific">Clostridium beijerinckii</name>
    <name type="common">Clostridium MP</name>
    <dbReference type="NCBI Taxonomy" id="1520"/>
    <lineage>
        <taxon>Bacteria</taxon>
        <taxon>Bacillati</taxon>
        <taxon>Bacillota</taxon>
        <taxon>Clostridia</taxon>
        <taxon>Eubacteriales</taxon>
        <taxon>Clostridiaceae</taxon>
        <taxon>Clostridium</taxon>
    </lineage>
</organism>
<comment type="caution">
    <text evidence="1">The sequence shown here is derived from an EMBL/GenBank/DDBJ whole genome shotgun (WGS) entry which is preliminary data.</text>
</comment>
<proteinExistence type="predicted"/>
<protein>
    <submittedName>
        <fullName evidence="1">Uncharacterized protein</fullName>
    </submittedName>
</protein>
<dbReference type="AlphaFoldDB" id="A0A1S8RVP7"/>
<evidence type="ECO:0000313" key="2">
    <source>
        <dbReference type="Proteomes" id="UP000190973"/>
    </source>
</evidence>
<dbReference type="EMBL" id="LZZI01000114">
    <property type="protein sequence ID" value="OOM57268.1"/>
    <property type="molecule type" value="Genomic_DNA"/>
</dbReference>
<reference evidence="1 2" key="1">
    <citation type="submission" date="2016-05" db="EMBL/GenBank/DDBJ databases">
        <title>Microbial solvent formation.</title>
        <authorList>
            <person name="Poehlein A."/>
            <person name="Montoya Solano J.D."/>
            <person name="Flitsch S."/>
            <person name="Krabben P."/>
            <person name="Duerre P."/>
            <person name="Daniel R."/>
        </authorList>
    </citation>
    <scope>NUCLEOTIDE SEQUENCE [LARGE SCALE GENOMIC DNA]</scope>
    <source>
        <strain evidence="1 2">DSM 53</strain>
    </source>
</reference>
<accession>A0A1S8RVP7</accession>
<sequence length="252" mass="28152">MLYYRLYSNIIEVICLRLRILKGDKIRMKMKKLLSMGALGLVIATSTSIGAFAAEKPSDQKVKSDMNALFKSNASPLTYNVDKNTQVSSIINLARFKEVVETYKDKDNGTDKYGNLETALGLINDDDTLVTVGLKLFDKFNEEQLNELISEVRDVADRLKSIENGTNSDRTSVNKYKFEEDMKTVIKGDSNLKLVFGKNKDGKSTVSVMHGYETILQLNSGNAYTLNDFINDNAGSLDDYAQKIKGRLTLGE</sequence>
<evidence type="ECO:0000313" key="1">
    <source>
        <dbReference type="EMBL" id="OOM57268.1"/>
    </source>
</evidence>
<gene>
    <name evidence="1" type="ORF">CLBCK_42010</name>
</gene>
<name>A0A1S8RVP7_CLOBE</name>